<evidence type="ECO:0000259" key="8">
    <source>
        <dbReference type="PROSITE" id="PS50850"/>
    </source>
</evidence>
<evidence type="ECO:0000313" key="9">
    <source>
        <dbReference type="EMBL" id="NEY71972.1"/>
    </source>
</evidence>
<dbReference type="Pfam" id="PF12832">
    <property type="entry name" value="MFS_1_like"/>
    <property type="match status" value="1"/>
</dbReference>
<dbReference type="GO" id="GO:0005886">
    <property type="term" value="C:plasma membrane"/>
    <property type="evidence" value="ECO:0007669"/>
    <property type="project" value="UniProtKB-SubCell"/>
</dbReference>
<comment type="caution">
    <text evidence="9">The sequence shown here is derived from an EMBL/GenBank/DDBJ whole genome shotgun (WGS) entry which is preliminary data.</text>
</comment>
<feature type="transmembrane region" description="Helical" evidence="7">
    <location>
        <begin position="294"/>
        <end position="317"/>
    </location>
</feature>
<dbReference type="InterPro" id="IPR020846">
    <property type="entry name" value="MFS_dom"/>
</dbReference>
<dbReference type="InterPro" id="IPR024989">
    <property type="entry name" value="MFS_assoc_dom"/>
</dbReference>
<protein>
    <submittedName>
        <fullName evidence="9">MFS transporter</fullName>
    </submittedName>
</protein>
<feature type="transmembrane region" description="Helical" evidence="7">
    <location>
        <begin position="329"/>
        <end position="355"/>
    </location>
</feature>
<name>A0A6M0Q6K3_9BACI</name>
<dbReference type="SUPFAM" id="SSF103473">
    <property type="entry name" value="MFS general substrate transporter"/>
    <property type="match status" value="1"/>
</dbReference>
<dbReference type="EMBL" id="JAAIWM010000002">
    <property type="protein sequence ID" value="NEY71972.1"/>
    <property type="molecule type" value="Genomic_DNA"/>
</dbReference>
<dbReference type="PANTHER" id="PTHR23522:SF4">
    <property type="entry name" value="NUCLEOSIDE PERMEASE NUPG-RELATED"/>
    <property type="match status" value="1"/>
</dbReference>
<evidence type="ECO:0000313" key="10">
    <source>
        <dbReference type="Proteomes" id="UP000481043"/>
    </source>
</evidence>
<feature type="transmembrane region" description="Helical" evidence="7">
    <location>
        <begin position="204"/>
        <end position="222"/>
    </location>
</feature>
<feature type="transmembrane region" description="Helical" evidence="7">
    <location>
        <begin position="99"/>
        <end position="118"/>
    </location>
</feature>
<feature type="transmembrane region" description="Helical" evidence="7">
    <location>
        <begin position="361"/>
        <end position="379"/>
    </location>
</feature>
<dbReference type="InterPro" id="IPR036259">
    <property type="entry name" value="MFS_trans_sf"/>
</dbReference>
<dbReference type="Proteomes" id="UP000481043">
    <property type="component" value="Unassembled WGS sequence"/>
</dbReference>
<dbReference type="PROSITE" id="PS50850">
    <property type="entry name" value="MFS"/>
    <property type="match status" value="1"/>
</dbReference>
<keyword evidence="4 7" id="KW-0812">Transmembrane</keyword>
<keyword evidence="3" id="KW-1003">Cell membrane</keyword>
<comment type="subcellular location">
    <subcellularLocation>
        <location evidence="1">Cell membrane</location>
        <topology evidence="1">Multi-pass membrane protein</topology>
    </subcellularLocation>
</comment>
<feature type="transmembrane region" description="Helical" evidence="7">
    <location>
        <begin position="162"/>
        <end position="183"/>
    </location>
</feature>
<proteinExistence type="predicted"/>
<evidence type="ECO:0000256" key="5">
    <source>
        <dbReference type="ARBA" id="ARBA00022989"/>
    </source>
</evidence>
<dbReference type="Gene3D" id="1.20.1250.20">
    <property type="entry name" value="MFS general substrate transporter like domains"/>
    <property type="match status" value="2"/>
</dbReference>
<feature type="domain" description="Major facilitator superfamily (MFS) profile" evidence="8">
    <location>
        <begin position="9"/>
        <end position="384"/>
    </location>
</feature>
<feature type="transmembrane region" description="Helical" evidence="7">
    <location>
        <begin position="46"/>
        <end position="64"/>
    </location>
</feature>
<feature type="transmembrane region" description="Helical" evidence="7">
    <location>
        <begin position="267"/>
        <end position="288"/>
    </location>
</feature>
<accession>A0A6M0Q6K3</accession>
<keyword evidence="5 7" id="KW-1133">Transmembrane helix</keyword>
<evidence type="ECO:0000256" key="6">
    <source>
        <dbReference type="ARBA" id="ARBA00023136"/>
    </source>
</evidence>
<feature type="transmembrane region" description="Helical" evidence="7">
    <location>
        <begin position="139"/>
        <end position="156"/>
    </location>
</feature>
<keyword evidence="10" id="KW-1185">Reference proteome</keyword>
<evidence type="ECO:0000256" key="4">
    <source>
        <dbReference type="ARBA" id="ARBA00022692"/>
    </source>
</evidence>
<gene>
    <name evidence="9" type="ORF">G4D63_09445</name>
</gene>
<evidence type="ECO:0000256" key="3">
    <source>
        <dbReference type="ARBA" id="ARBA00022475"/>
    </source>
</evidence>
<feature type="transmembrane region" description="Helical" evidence="7">
    <location>
        <begin position="15"/>
        <end position="34"/>
    </location>
</feature>
<dbReference type="GO" id="GO:0015212">
    <property type="term" value="F:cytidine transmembrane transporter activity"/>
    <property type="evidence" value="ECO:0007669"/>
    <property type="project" value="TreeGrafter"/>
</dbReference>
<reference evidence="9 10" key="1">
    <citation type="submission" date="2020-02" db="EMBL/GenBank/DDBJ databases">
        <title>Bacillus aquiflavi sp. nov., isolated from yellow water of strong flavor Chinese baijiu in Yibin region of China.</title>
        <authorList>
            <person name="Xie J."/>
        </authorList>
    </citation>
    <scope>NUCLEOTIDE SEQUENCE [LARGE SCALE GENOMIC DNA]</scope>
    <source>
        <strain evidence="9 10">SA4</strain>
    </source>
</reference>
<evidence type="ECO:0000256" key="1">
    <source>
        <dbReference type="ARBA" id="ARBA00004651"/>
    </source>
</evidence>
<evidence type="ECO:0000256" key="7">
    <source>
        <dbReference type="SAM" id="Phobius"/>
    </source>
</evidence>
<feature type="transmembrane region" description="Helical" evidence="7">
    <location>
        <begin position="234"/>
        <end position="255"/>
    </location>
</feature>
<dbReference type="RefSeq" id="WP_163179382.1">
    <property type="nucleotide sequence ID" value="NZ_JAAIWM010000002.1"/>
</dbReference>
<keyword evidence="6 7" id="KW-0472">Membrane</keyword>
<dbReference type="PANTHER" id="PTHR23522">
    <property type="entry name" value="BLL5896 PROTEIN"/>
    <property type="match status" value="1"/>
</dbReference>
<evidence type="ECO:0000256" key="2">
    <source>
        <dbReference type="ARBA" id="ARBA00022448"/>
    </source>
</evidence>
<dbReference type="AlphaFoldDB" id="A0A6M0Q6K3"/>
<organism evidence="9 10">
    <name type="scientific">Bacillus mesophilus</name>
    <dbReference type="NCBI Taxonomy" id="1808955"/>
    <lineage>
        <taxon>Bacteria</taxon>
        <taxon>Bacillati</taxon>
        <taxon>Bacillota</taxon>
        <taxon>Bacilli</taxon>
        <taxon>Bacillales</taxon>
        <taxon>Bacillaceae</taxon>
        <taxon>Bacillus</taxon>
    </lineage>
</organism>
<keyword evidence="2" id="KW-0813">Transport</keyword>
<dbReference type="GO" id="GO:0015213">
    <property type="term" value="F:uridine transmembrane transporter activity"/>
    <property type="evidence" value="ECO:0007669"/>
    <property type="project" value="TreeGrafter"/>
</dbReference>
<sequence length="396" mass="43709">MPLQQQDSTKRNFSLYYFLTFLGLGSLYPLLAVYLDEVVGLTGSQIGTILSISPVVMIVIQPFWGILSDWTQKPRLLLTISILLTSLTGLIYAQVDTFAILMIMAIILAAVQSGMTPLSDSLALNYVQKVKGNYGSIRLWGALGFALAVIVAGWIADYIGLSVIFYLFSGTLFLSFLFSWKLPEENQAMKANLFSGMSTLVKRPRYILFLCTTFLVFGPIFANNSYFGLFIKDIGGTLTGVGIAFLFAAGSEAPFMQFANRFIEKIGMLQVLTLAAGVSMVRWFFYFFEPSLYLVYATTIAQGFSVGLAIPAALQYVRDVSPKEVQVTAVSIYAAVGSGLGAWFSTYFGGLILQYHSIQQVYLFFGVLTTLGISTLLIVMRLDFVKRRTALQVKTE</sequence>